<evidence type="ECO:0000313" key="3">
    <source>
        <dbReference type="Proteomes" id="UP001375743"/>
    </source>
</evidence>
<dbReference type="GO" id="GO:0016853">
    <property type="term" value="F:isomerase activity"/>
    <property type="evidence" value="ECO:0007669"/>
    <property type="project" value="UniProtKB-KW"/>
</dbReference>
<dbReference type="InterPro" id="IPR013022">
    <property type="entry name" value="Xyl_isomerase-like_TIM-brl"/>
</dbReference>
<dbReference type="Proteomes" id="UP001375743">
    <property type="component" value="Unassembled WGS sequence"/>
</dbReference>
<dbReference type="PANTHER" id="PTHR12110:SF41">
    <property type="entry name" value="INOSOSE DEHYDRATASE"/>
    <property type="match status" value="1"/>
</dbReference>
<dbReference type="InterPro" id="IPR036237">
    <property type="entry name" value="Xyl_isomerase-like_sf"/>
</dbReference>
<dbReference type="SUPFAM" id="SSF51658">
    <property type="entry name" value="Xylose isomerase-like"/>
    <property type="match status" value="1"/>
</dbReference>
<gene>
    <name evidence="2" type="ORF">U1T56_10145</name>
</gene>
<evidence type="ECO:0000259" key="1">
    <source>
        <dbReference type="Pfam" id="PF01261"/>
    </source>
</evidence>
<dbReference type="RefSeq" id="WP_418159361.1">
    <property type="nucleotide sequence ID" value="NZ_JBBLZC010000008.1"/>
</dbReference>
<dbReference type="EMBL" id="JBBLZC010000008">
    <property type="protein sequence ID" value="MEK0083513.1"/>
    <property type="molecule type" value="Genomic_DNA"/>
</dbReference>
<feature type="domain" description="Xylose isomerase-like TIM barrel" evidence="1">
    <location>
        <begin position="27"/>
        <end position="251"/>
    </location>
</feature>
<dbReference type="Pfam" id="PF01261">
    <property type="entry name" value="AP_endonuc_2"/>
    <property type="match status" value="1"/>
</dbReference>
<name>A0ABU8XQM4_9PROT</name>
<sequence length="284" mass="31538">MTIRFGMHSSLWTANWTREAAELCVPEAAEHGLEVIEVALLSPESIDVEHSRRLFERYHVQPSASLCLPAEDNAALHPERGEAFLHRALDVAHALGCDILCGVTYSTLGWRSGKPPTEQEYANIVKALKPIAKKARGYGMRLGVEPCNRYETHLLNTAEQSLMLLERIDEPNVTIHLDTYHMNIEEKGIGNGIRKAGRRSSYIHLSESDRGVPGTGTIDWEDVFEGLRDAGFEGDLVGESFITLPPEIAAALSVWRPVAKSRQEVLEQGVPFLRDLARKHGLLA</sequence>
<accession>A0ABU8XQM4</accession>
<keyword evidence="3" id="KW-1185">Reference proteome</keyword>
<dbReference type="InterPro" id="IPR050312">
    <property type="entry name" value="IolE/XylAMocC-like"/>
</dbReference>
<evidence type="ECO:0000313" key="2">
    <source>
        <dbReference type="EMBL" id="MEK0083513.1"/>
    </source>
</evidence>
<dbReference type="Gene3D" id="3.20.20.150">
    <property type="entry name" value="Divalent-metal-dependent TIM barrel enzymes"/>
    <property type="match status" value="1"/>
</dbReference>
<reference evidence="2 3" key="1">
    <citation type="submission" date="2024-01" db="EMBL/GenBank/DDBJ databases">
        <title>Multi-omics insights into the function and evolution of sodium benzoate biodegradation pathways in Benzoatithermus flavus gen. nov., sp. nov. from hot spring.</title>
        <authorList>
            <person name="Hu C.-J."/>
            <person name="Li W.-J."/>
        </authorList>
    </citation>
    <scope>NUCLEOTIDE SEQUENCE [LARGE SCALE GENOMIC DNA]</scope>
    <source>
        <strain evidence="2 3">SYSU G07066</strain>
    </source>
</reference>
<protein>
    <submittedName>
        <fullName evidence="2">Sugar phosphate isomerase/epimerase family protein</fullName>
    </submittedName>
</protein>
<comment type="caution">
    <text evidence="2">The sequence shown here is derived from an EMBL/GenBank/DDBJ whole genome shotgun (WGS) entry which is preliminary data.</text>
</comment>
<organism evidence="2 3">
    <name type="scientific">Benzoatithermus flavus</name>
    <dbReference type="NCBI Taxonomy" id="3108223"/>
    <lineage>
        <taxon>Bacteria</taxon>
        <taxon>Pseudomonadati</taxon>
        <taxon>Pseudomonadota</taxon>
        <taxon>Alphaproteobacteria</taxon>
        <taxon>Geminicoccales</taxon>
        <taxon>Geminicoccaceae</taxon>
        <taxon>Benzoatithermus</taxon>
    </lineage>
</organism>
<proteinExistence type="predicted"/>
<keyword evidence="2" id="KW-0413">Isomerase</keyword>
<dbReference type="PANTHER" id="PTHR12110">
    <property type="entry name" value="HYDROXYPYRUVATE ISOMERASE"/>
    <property type="match status" value="1"/>
</dbReference>